<comment type="caution">
    <text evidence="2">The sequence shown here is derived from an EMBL/GenBank/DDBJ whole genome shotgun (WGS) entry which is preliminary data.</text>
</comment>
<evidence type="ECO:0000313" key="2">
    <source>
        <dbReference type="EMBL" id="TRM10463.1"/>
    </source>
</evidence>
<dbReference type="Proteomes" id="UP000319280">
    <property type="component" value="Unassembled WGS sequence"/>
</dbReference>
<organism evidence="2 4">
    <name type="scientific">Lentibacillus cibarius</name>
    <dbReference type="NCBI Taxonomy" id="2583219"/>
    <lineage>
        <taxon>Bacteria</taxon>
        <taxon>Bacillati</taxon>
        <taxon>Bacillota</taxon>
        <taxon>Bacilli</taxon>
        <taxon>Bacillales</taxon>
        <taxon>Bacillaceae</taxon>
        <taxon>Lentibacillus</taxon>
    </lineage>
</organism>
<keyword evidence="4" id="KW-1185">Reference proteome</keyword>
<name>A0A549YF07_9BACI</name>
<protein>
    <recommendedName>
        <fullName evidence="5">PD-(D/E)XK nuclease superfamily protein</fullName>
    </recommendedName>
</protein>
<evidence type="ECO:0000313" key="1">
    <source>
        <dbReference type="EMBL" id="TMN21562.1"/>
    </source>
</evidence>
<sequence length="343" mass="40152">MSEVHYFPRYSQKENMVTNNTLLLFRRLYNHSPIKFTEFMNTLIENNDIVLNTTVKFKQQEKASSGSVPDGLIEQESIKMVIETKLYGQKQLSQITKHLDAFKNEDQQIFLWINKEPISVDYLDEINKELNNYNDNNRQNIQFVATTFKDICNSFSTVLNEYDLEMQGLIVDYESFCNESNLIDNSDSKIRVVLTSKTLEQNLKHNVYYNPADRGYQNTRYLGLYKNKAVRAIGEITCIVDAQYLPKENKVNIINEVKGKVSETQKDIIKEVTIEAKQNYSYPLEEGRRYFFVEKFHETNYMKKTKGAVQGTRYIDLTEIDGFQQDMNAFNIANLLNNKTWEV</sequence>
<dbReference type="AlphaFoldDB" id="A0A549YF07"/>
<evidence type="ECO:0000313" key="3">
    <source>
        <dbReference type="Proteomes" id="UP000306980"/>
    </source>
</evidence>
<reference evidence="2 4" key="2">
    <citation type="submission" date="2019-07" db="EMBL/GenBank/DDBJ databases">
        <title>Genomic analysis of Lentibacillus sp. NKC851-2.</title>
        <authorList>
            <person name="Oh Y.J."/>
        </authorList>
    </citation>
    <scope>NUCLEOTIDE SEQUENCE [LARGE SCALE GENOMIC DNA]</scope>
    <source>
        <strain evidence="2 4">NKC851-2</strain>
    </source>
</reference>
<dbReference type="EMBL" id="VCIA01000001">
    <property type="protein sequence ID" value="TMN21562.1"/>
    <property type="molecule type" value="Genomic_DNA"/>
</dbReference>
<dbReference type="Proteomes" id="UP000306980">
    <property type="component" value="Unassembled WGS sequence"/>
</dbReference>
<dbReference type="EMBL" id="VJMZ01000001">
    <property type="protein sequence ID" value="TRM10463.1"/>
    <property type="molecule type" value="Genomic_DNA"/>
</dbReference>
<accession>A0A549YF07</accession>
<evidence type="ECO:0008006" key="5">
    <source>
        <dbReference type="Google" id="ProtNLM"/>
    </source>
</evidence>
<evidence type="ECO:0000313" key="4">
    <source>
        <dbReference type="Proteomes" id="UP000319280"/>
    </source>
</evidence>
<dbReference type="OrthoDB" id="6396118at2"/>
<dbReference type="RefSeq" id="WP_138602090.1">
    <property type="nucleotide sequence ID" value="NZ_VCIA01000001.1"/>
</dbReference>
<gene>
    <name evidence="1" type="ORF">FFL34_05140</name>
    <name evidence="2" type="ORF">FH966_01290</name>
</gene>
<accession>A0A5S3QI30</accession>
<reference evidence="1 3" key="1">
    <citation type="submission" date="2019-05" db="EMBL/GenBank/DDBJ databases">
        <title>Genomic analysis of Lentibacillus sp. NKC220-2.</title>
        <authorList>
            <person name="Oh Y.J."/>
        </authorList>
    </citation>
    <scope>NUCLEOTIDE SEQUENCE [LARGE SCALE GENOMIC DNA]</scope>
    <source>
        <strain evidence="1 3">NKC220-2</strain>
    </source>
</reference>
<proteinExistence type="predicted"/>